<dbReference type="SUPFAM" id="SSF46689">
    <property type="entry name" value="Homeodomain-like"/>
    <property type="match status" value="1"/>
</dbReference>
<proteinExistence type="inferred from homology"/>
<sequence length="79" mass="9316">MSHLAGVQVKDVAAELDIHPFMLSRWRKEVREGKLERAMKKPIDTKTAAELKRLKQLERDYARLKEEHEILKKAIRFCS</sequence>
<reference evidence="3" key="1">
    <citation type="journal article" date="2020" name="mSystems">
        <title>Genome- and Community-Level Interaction Insights into Carbon Utilization and Element Cycling Functions of Hydrothermarchaeota in Hydrothermal Sediment.</title>
        <authorList>
            <person name="Zhou Z."/>
            <person name="Liu Y."/>
            <person name="Xu W."/>
            <person name="Pan J."/>
            <person name="Luo Z.H."/>
            <person name="Li M."/>
        </authorList>
    </citation>
    <scope>NUCLEOTIDE SEQUENCE [LARGE SCALE GENOMIC DNA]</scope>
    <source>
        <strain evidence="3">HyVt-443</strain>
    </source>
</reference>
<dbReference type="Proteomes" id="UP000886251">
    <property type="component" value="Unassembled WGS sequence"/>
</dbReference>
<name>A0A831W9T6_9GAMM</name>
<feature type="non-terminal residue" evidence="3">
    <location>
        <position position="79"/>
    </location>
</feature>
<organism evidence="3">
    <name type="scientific">Sedimenticola thiotaurini</name>
    <dbReference type="NCBI Taxonomy" id="1543721"/>
    <lineage>
        <taxon>Bacteria</taxon>
        <taxon>Pseudomonadati</taxon>
        <taxon>Pseudomonadota</taxon>
        <taxon>Gammaproteobacteria</taxon>
        <taxon>Chromatiales</taxon>
        <taxon>Sedimenticolaceae</taxon>
        <taxon>Sedimenticola</taxon>
    </lineage>
</organism>
<protein>
    <submittedName>
        <fullName evidence="3">IS3 family transposase</fullName>
    </submittedName>
</protein>
<dbReference type="Gene3D" id="1.10.10.60">
    <property type="entry name" value="Homeodomain-like"/>
    <property type="match status" value="1"/>
</dbReference>
<dbReference type="EMBL" id="DRKP01000158">
    <property type="protein sequence ID" value="HEB97265.1"/>
    <property type="molecule type" value="Genomic_DNA"/>
</dbReference>
<dbReference type="GO" id="GO:0004803">
    <property type="term" value="F:transposase activity"/>
    <property type="evidence" value="ECO:0007669"/>
    <property type="project" value="InterPro"/>
</dbReference>
<dbReference type="InterPro" id="IPR002514">
    <property type="entry name" value="Transposase_8"/>
</dbReference>
<feature type="coiled-coil region" evidence="2">
    <location>
        <begin position="47"/>
        <end position="74"/>
    </location>
</feature>
<evidence type="ECO:0000256" key="2">
    <source>
        <dbReference type="SAM" id="Coils"/>
    </source>
</evidence>
<dbReference type="AlphaFoldDB" id="A0A831W9T6"/>
<dbReference type="GO" id="GO:0003677">
    <property type="term" value="F:DNA binding"/>
    <property type="evidence" value="ECO:0007669"/>
    <property type="project" value="InterPro"/>
</dbReference>
<accession>A0A831W9T6</accession>
<keyword evidence="2" id="KW-0175">Coiled coil</keyword>
<evidence type="ECO:0000256" key="1">
    <source>
        <dbReference type="ARBA" id="ARBA00009964"/>
    </source>
</evidence>
<evidence type="ECO:0000313" key="3">
    <source>
        <dbReference type="EMBL" id="HEB97265.1"/>
    </source>
</evidence>
<comment type="similarity">
    <text evidence="1">Belongs to the transposase 8 family.</text>
</comment>
<dbReference type="InterPro" id="IPR009057">
    <property type="entry name" value="Homeodomain-like_sf"/>
</dbReference>
<gene>
    <name evidence="3" type="ORF">ENI96_12665</name>
</gene>
<comment type="caution">
    <text evidence="3">The sequence shown here is derived from an EMBL/GenBank/DDBJ whole genome shotgun (WGS) entry which is preliminary data.</text>
</comment>
<dbReference type="Pfam" id="PF01527">
    <property type="entry name" value="HTH_Tnp_1"/>
    <property type="match status" value="1"/>
</dbReference>
<dbReference type="GO" id="GO:0006313">
    <property type="term" value="P:DNA transposition"/>
    <property type="evidence" value="ECO:0007669"/>
    <property type="project" value="InterPro"/>
</dbReference>